<dbReference type="InterPro" id="IPR029063">
    <property type="entry name" value="SAM-dependent_MTases_sf"/>
</dbReference>
<dbReference type="Gene3D" id="3.40.50.150">
    <property type="entry name" value="Vaccinia Virus protein VP39"/>
    <property type="match status" value="1"/>
</dbReference>
<dbReference type="Proteomes" id="UP000241074">
    <property type="component" value="Chromosome"/>
</dbReference>
<dbReference type="GO" id="GO:0032259">
    <property type="term" value="P:methylation"/>
    <property type="evidence" value="ECO:0007669"/>
    <property type="project" value="UniProtKB-KW"/>
</dbReference>
<name>A0A2P1PXH6_9GAMM</name>
<keyword evidence="2" id="KW-1185">Reference proteome</keyword>
<evidence type="ECO:0000313" key="2">
    <source>
        <dbReference type="Proteomes" id="UP000241074"/>
    </source>
</evidence>
<organism evidence="1 2">
    <name type="scientific">Ahniella affigens</name>
    <dbReference type="NCBI Taxonomy" id="2021234"/>
    <lineage>
        <taxon>Bacteria</taxon>
        <taxon>Pseudomonadati</taxon>
        <taxon>Pseudomonadota</taxon>
        <taxon>Gammaproteobacteria</taxon>
        <taxon>Lysobacterales</taxon>
        <taxon>Rhodanobacteraceae</taxon>
        <taxon>Ahniella</taxon>
    </lineage>
</organism>
<dbReference type="KEGG" id="xba:C7S18_21205"/>
<dbReference type="SUPFAM" id="SSF53335">
    <property type="entry name" value="S-adenosyl-L-methionine-dependent methyltransferases"/>
    <property type="match status" value="1"/>
</dbReference>
<keyword evidence="1" id="KW-0808">Transferase</keyword>
<dbReference type="GO" id="GO:0008168">
    <property type="term" value="F:methyltransferase activity"/>
    <property type="evidence" value="ECO:0007669"/>
    <property type="project" value="UniProtKB-KW"/>
</dbReference>
<dbReference type="Pfam" id="PF13578">
    <property type="entry name" value="Methyltransf_24"/>
    <property type="match status" value="1"/>
</dbReference>
<reference evidence="1 2" key="1">
    <citation type="submission" date="2018-03" db="EMBL/GenBank/DDBJ databases">
        <title>Ahniella affigens gen. nov., sp. nov., a gammaproteobacterium isolated from sandy soil near a stream.</title>
        <authorList>
            <person name="Ko Y."/>
            <person name="Kim J.-H."/>
        </authorList>
    </citation>
    <scope>NUCLEOTIDE SEQUENCE [LARGE SCALE GENOMIC DNA]</scope>
    <source>
        <strain evidence="1 2">D13</strain>
    </source>
</reference>
<dbReference type="OrthoDB" id="9795498at2"/>
<gene>
    <name evidence="1" type="ORF">C7S18_21205</name>
</gene>
<sequence length="313" mass="35728">MLDDTSQSGASWRCSETQNVLRVVQMTQSPEEAARLHVPAGHFYSPIIDLQDLMARRDQVWPQNPVDPPGVDFNGASHIDLLTNVFPTFMPDYQYPEVLDESADLTQFFTRNSQFSWLDARALFVLLRHWRPRRVIEVGSGFSTLLMADVNRRFLDGASEITAIEPYPRDFLSTERLGLKDVVVKKVQDVPLAFFDQLQAGDLLFIDSSHVSKTGSDVNHLFLEVLPRLKSGVRIHVHDVFYPNDYLQDWVLGEGRSWNEQYMLQCFLAFNSAFRVIFGCNYAFTRHFELVRSALAHPNGAAFSGGSFYLERV</sequence>
<dbReference type="EMBL" id="CP027860">
    <property type="protein sequence ID" value="AVP99536.1"/>
    <property type="molecule type" value="Genomic_DNA"/>
</dbReference>
<dbReference type="AlphaFoldDB" id="A0A2P1PXH6"/>
<evidence type="ECO:0000313" key="1">
    <source>
        <dbReference type="EMBL" id="AVP99536.1"/>
    </source>
</evidence>
<reference evidence="1 2" key="2">
    <citation type="submission" date="2018-03" db="EMBL/GenBank/DDBJ databases">
        <authorList>
            <person name="Keele B.F."/>
        </authorList>
    </citation>
    <scope>NUCLEOTIDE SEQUENCE [LARGE SCALE GENOMIC DNA]</scope>
    <source>
        <strain evidence="1 2">D13</strain>
    </source>
</reference>
<accession>A0A2P1PXH6</accession>
<keyword evidence="1" id="KW-0489">Methyltransferase</keyword>
<proteinExistence type="predicted"/>
<protein>
    <submittedName>
        <fullName evidence="1">Class I SAM-dependent methyltransferase</fullName>
    </submittedName>
</protein>